<dbReference type="InterPro" id="IPR055389">
    <property type="entry name" value="AraA_N"/>
</dbReference>
<dbReference type="SUPFAM" id="SSF53743">
    <property type="entry name" value="FucI/AraA N-terminal and middle domains"/>
    <property type="match status" value="1"/>
</dbReference>
<name>A0A1I2C5M1_9BACL</name>
<accession>A0A1I2C5M1</accession>
<dbReference type="InterPro" id="IPR003762">
    <property type="entry name" value="Lara_isomerase"/>
</dbReference>
<dbReference type="OrthoDB" id="9765600at2"/>
<dbReference type="AlphaFoldDB" id="A0A1I2C5M1"/>
<keyword evidence="5" id="KW-1185">Reference proteome</keyword>
<dbReference type="Gene3D" id="3.40.50.10940">
    <property type="match status" value="1"/>
</dbReference>
<evidence type="ECO:0000259" key="3">
    <source>
        <dbReference type="Pfam" id="PF02610"/>
    </source>
</evidence>
<reference evidence="5" key="1">
    <citation type="submission" date="2016-10" db="EMBL/GenBank/DDBJ databases">
        <authorList>
            <person name="Varghese N."/>
            <person name="Submissions S."/>
        </authorList>
    </citation>
    <scope>NUCLEOTIDE SEQUENCE [LARGE SCALE GENOMIC DNA]</scope>
    <source>
        <strain evidence="5">CGMCC 1.10223</strain>
    </source>
</reference>
<protein>
    <submittedName>
        <fullName evidence="4">L-arabinose isomerase</fullName>
    </submittedName>
</protein>
<evidence type="ECO:0000256" key="1">
    <source>
        <dbReference type="ARBA" id="ARBA00023235"/>
    </source>
</evidence>
<dbReference type="PANTHER" id="PTHR38464">
    <property type="entry name" value="L-ARABINOSE ISOMERASE"/>
    <property type="match status" value="1"/>
</dbReference>
<organism evidence="4 5">
    <name type="scientific">Paenibacillus algorifonticola</name>
    <dbReference type="NCBI Taxonomy" id="684063"/>
    <lineage>
        <taxon>Bacteria</taxon>
        <taxon>Bacillati</taxon>
        <taxon>Bacillota</taxon>
        <taxon>Bacilli</taxon>
        <taxon>Bacillales</taxon>
        <taxon>Paenibacillaceae</taxon>
        <taxon>Paenibacillus</taxon>
    </lineage>
</organism>
<evidence type="ECO:0000313" key="5">
    <source>
        <dbReference type="Proteomes" id="UP000183410"/>
    </source>
</evidence>
<dbReference type="GO" id="GO:0008733">
    <property type="term" value="F:L-arabinose isomerase activity"/>
    <property type="evidence" value="ECO:0007669"/>
    <property type="project" value="InterPro"/>
</dbReference>
<keyword evidence="2" id="KW-0119">Carbohydrate metabolism</keyword>
<dbReference type="GO" id="GO:0019569">
    <property type="term" value="P:L-arabinose catabolic process to D-xylulose 5-phosphate"/>
    <property type="evidence" value="ECO:0007669"/>
    <property type="project" value="TreeGrafter"/>
</dbReference>
<dbReference type="InterPro" id="IPR009015">
    <property type="entry name" value="Fucose_isomerase_N/cen_sf"/>
</dbReference>
<evidence type="ECO:0000256" key="2">
    <source>
        <dbReference type="ARBA" id="ARBA00023277"/>
    </source>
</evidence>
<proteinExistence type="predicted"/>
<dbReference type="InterPro" id="IPR038583">
    <property type="entry name" value="AraA_N_sf"/>
</dbReference>
<dbReference type="GO" id="GO:0005829">
    <property type="term" value="C:cytosol"/>
    <property type="evidence" value="ECO:0007669"/>
    <property type="project" value="TreeGrafter"/>
</dbReference>
<feature type="domain" description="L-arabinose isomerase N-terminal" evidence="3">
    <location>
        <begin position="12"/>
        <end position="120"/>
    </location>
</feature>
<dbReference type="Pfam" id="PF02610">
    <property type="entry name" value="AraA_N"/>
    <property type="match status" value="1"/>
</dbReference>
<evidence type="ECO:0000313" key="4">
    <source>
        <dbReference type="EMBL" id="SFE63594.1"/>
    </source>
</evidence>
<gene>
    <name evidence="4" type="ORF">SAMN04487969_104289</name>
</gene>
<dbReference type="EMBL" id="FONN01000004">
    <property type="protein sequence ID" value="SFE63594.1"/>
    <property type="molecule type" value="Genomic_DNA"/>
</dbReference>
<keyword evidence="1 4" id="KW-0413">Isomerase</keyword>
<dbReference type="Proteomes" id="UP000183410">
    <property type="component" value="Unassembled WGS sequence"/>
</dbReference>
<sequence>MSVQVEMTVAGAGSQHLYGPETLEEVAQHSLIITEAFNEDGINPFEIVFKTVATTPEDIYQICLAAIADETCAGVITWMHTFSPAKMWIHGLTDLRKPLLHLHTQFNRDIPWDSIDMDFRVLLYSV</sequence>
<dbReference type="PANTHER" id="PTHR38464:SF1">
    <property type="entry name" value="L-ARABINOSE ISOMERASE"/>
    <property type="match status" value="1"/>
</dbReference>